<keyword evidence="4" id="KW-0472">Membrane</keyword>
<name>A0ABQ8HFJ3_9ROSI</name>
<protein>
    <recommendedName>
        <fullName evidence="5">KEN domain-containing protein</fullName>
    </recommendedName>
</protein>
<evidence type="ECO:0000313" key="6">
    <source>
        <dbReference type="EMBL" id="KAH7557353.1"/>
    </source>
</evidence>
<evidence type="ECO:0000256" key="1">
    <source>
        <dbReference type="ARBA" id="ARBA00022729"/>
    </source>
</evidence>
<feature type="transmembrane region" description="Helical" evidence="4">
    <location>
        <begin position="360"/>
        <end position="380"/>
    </location>
</feature>
<dbReference type="Gene3D" id="1.20.1440.180">
    <property type="entry name" value="KEN domain"/>
    <property type="match status" value="1"/>
</dbReference>
<feature type="transmembrane region" description="Helical" evidence="4">
    <location>
        <begin position="305"/>
        <end position="325"/>
    </location>
</feature>
<organism evidence="6 7">
    <name type="scientific">Xanthoceras sorbifolium</name>
    <dbReference type="NCBI Taxonomy" id="99658"/>
    <lineage>
        <taxon>Eukaryota</taxon>
        <taxon>Viridiplantae</taxon>
        <taxon>Streptophyta</taxon>
        <taxon>Embryophyta</taxon>
        <taxon>Tracheophyta</taxon>
        <taxon>Spermatophyta</taxon>
        <taxon>Magnoliopsida</taxon>
        <taxon>eudicotyledons</taxon>
        <taxon>Gunneridae</taxon>
        <taxon>Pentapetalae</taxon>
        <taxon>rosids</taxon>
        <taxon>malvids</taxon>
        <taxon>Sapindales</taxon>
        <taxon>Sapindaceae</taxon>
        <taxon>Xanthoceroideae</taxon>
        <taxon>Xanthoceras</taxon>
    </lineage>
</organism>
<dbReference type="SUPFAM" id="SSF56112">
    <property type="entry name" value="Protein kinase-like (PK-like)"/>
    <property type="match status" value="1"/>
</dbReference>
<comment type="caution">
    <text evidence="6">The sequence shown here is derived from an EMBL/GenBank/DDBJ whole genome shotgun (WGS) entry which is preliminary data.</text>
</comment>
<gene>
    <name evidence="6" type="ORF">JRO89_XS11G0130200</name>
</gene>
<evidence type="ECO:0000256" key="3">
    <source>
        <dbReference type="ARBA" id="ARBA00022840"/>
    </source>
</evidence>
<feature type="domain" description="KEN" evidence="5">
    <location>
        <begin position="417"/>
        <end position="551"/>
    </location>
</feature>
<dbReference type="PANTHER" id="PTHR13954:SF6">
    <property type="entry name" value="NON-SPECIFIC SERINE_THREONINE PROTEIN KINASE"/>
    <property type="match status" value="1"/>
</dbReference>
<evidence type="ECO:0000256" key="4">
    <source>
        <dbReference type="SAM" id="Phobius"/>
    </source>
</evidence>
<keyword evidence="4" id="KW-1133">Transmembrane helix</keyword>
<dbReference type="InterPro" id="IPR026961">
    <property type="entry name" value="PGG_dom"/>
</dbReference>
<keyword evidence="4" id="KW-0812">Transmembrane</keyword>
<keyword evidence="3" id="KW-0067">ATP-binding</keyword>
<dbReference type="EMBL" id="JAFEMO010000011">
    <property type="protein sequence ID" value="KAH7557353.1"/>
    <property type="molecule type" value="Genomic_DNA"/>
</dbReference>
<evidence type="ECO:0000259" key="5">
    <source>
        <dbReference type="PROSITE" id="PS51392"/>
    </source>
</evidence>
<evidence type="ECO:0000313" key="7">
    <source>
        <dbReference type="Proteomes" id="UP000827721"/>
    </source>
</evidence>
<dbReference type="SMART" id="SM00580">
    <property type="entry name" value="PUG"/>
    <property type="match status" value="1"/>
</dbReference>
<proteinExistence type="predicted"/>
<dbReference type="PANTHER" id="PTHR13954">
    <property type="entry name" value="IRE1-RELATED"/>
    <property type="match status" value="1"/>
</dbReference>
<dbReference type="InterPro" id="IPR038357">
    <property type="entry name" value="KEN_sf"/>
</dbReference>
<dbReference type="Pfam" id="PF13962">
    <property type="entry name" value="PGG"/>
    <property type="match status" value="1"/>
</dbReference>
<feature type="transmembrane region" description="Helical" evidence="4">
    <location>
        <begin position="392"/>
        <end position="416"/>
    </location>
</feature>
<dbReference type="InterPro" id="IPR010513">
    <property type="entry name" value="KEN_dom"/>
</dbReference>
<dbReference type="Gene3D" id="1.10.510.10">
    <property type="entry name" value="Transferase(Phosphotransferase) domain 1"/>
    <property type="match status" value="1"/>
</dbReference>
<keyword evidence="7" id="KW-1185">Reference proteome</keyword>
<sequence>MVEEEIVEFDEVYDPDIENAQLREYHASSLETRDFALFLREKRTFCSYLSEFLQRIDCSITQAQASLLKPVKTYTSLRSLVEVASLKRKSVLGELEEGILNLEQLMNLCEKVDSKREWVALEHHYKPDSVGNLSHPNLVKPLFVFGFTQRRSLENHLFIKYPAIEPESCNKRLKIAIGDARGLAFLHISEKQDMYEDLKSSNLLLAVTYRDLKTSNILLDRTAKSTSRFNIHDIDAAGFGFTALNIPSASPQCRKTDVKIEKKVELAGAPRAKNIVEKASQWWHNRSNLHKTWPMKVKNESQGNVYHVLLLISTLLATITFHTALKFYLPGCRFQEGYESNCSLNLVFQIERQSSYLNRIFIVFNSVAFFLSAATMMILFNELPFRPWLLVLVFSMVVLEACQVHLNCCIIPYFGVLRRDSHFLRDTSDRVELADRETNSALLKALENTASVALGTKWNEKMEPKFITNIGHYRRYRFDSIRDLLRVMRNKLNHYRELPKEIQFFQELVGPVPEGFDGYFASRFPRLLIEVNKVVCRYCREEECFQKYFRSDIL</sequence>
<keyword evidence="2" id="KW-0547">Nucleotide-binding</keyword>
<dbReference type="InterPro" id="IPR045133">
    <property type="entry name" value="IRE1/2-like"/>
</dbReference>
<accession>A0ABQ8HFJ3</accession>
<dbReference type="InterPro" id="IPR011009">
    <property type="entry name" value="Kinase-like_dom_sf"/>
</dbReference>
<reference evidence="6 7" key="1">
    <citation type="submission" date="2021-02" db="EMBL/GenBank/DDBJ databases">
        <title>Plant Genome Project.</title>
        <authorList>
            <person name="Zhang R.-G."/>
        </authorList>
    </citation>
    <scope>NUCLEOTIDE SEQUENCE [LARGE SCALE GENOMIC DNA]</scope>
    <source>
        <tissue evidence="6">Leaves</tissue>
    </source>
</reference>
<dbReference type="Proteomes" id="UP000827721">
    <property type="component" value="Unassembled WGS sequence"/>
</dbReference>
<dbReference type="CDD" id="cd10422">
    <property type="entry name" value="RNase_Ire1"/>
    <property type="match status" value="1"/>
</dbReference>
<evidence type="ECO:0000256" key="2">
    <source>
        <dbReference type="ARBA" id="ARBA00022741"/>
    </source>
</evidence>
<dbReference type="PROSITE" id="PS51392">
    <property type="entry name" value="KEN"/>
    <property type="match status" value="1"/>
</dbReference>
<keyword evidence="1" id="KW-0732">Signal</keyword>
<dbReference type="Pfam" id="PF06479">
    <property type="entry name" value="Ribonuc_2-5A"/>
    <property type="match status" value="1"/>
</dbReference>